<keyword evidence="5" id="KW-0472">Membrane</keyword>
<keyword evidence="5" id="KW-1133">Transmembrane helix</keyword>
<gene>
    <name evidence="7" type="primary">5574966</name>
</gene>
<dbReference type="InterPro" id="IPR006047">
    <property type="entry name" value="GH13_cat_dom"/>
</dbReference>
<dbReference type="InterPro" id="IPR045857">
    <property type="entry name" value="O16G_dom_2"/>
</dbReference>
<dbReference type="GO" id="GO:1904273">
    <property type="term" value="P:L-alanine import across plasma membrane"/>
    <property type="evidence" value="ECO:0007669"/>
    <property type="project" value="TreeGrafter"/>
</dbReference>
<dbReference type="Pfam" id="PF00128">
    <property type="entry name" value="Alpha-amylase"/>
    <property type="match status" value="1"/>
</dbReference>
<dbReference type="GO" id="GO:0015190">
    <property type="term" value="F:L-leucine transmembrane transporter activity"/>
    <property type="evidence" value="ECO:0007669"/>
    <property type="project" value="TreeGrafter"/>
</dbReference>
<feature type="domain" description="Glycosyl hydrolase family 13 catalytic" evidence="6">
    <location>
        <begin position="194"/>
        <end position="533"/>
    </location>
</feature>
<name>A0A1S4F280_AEDAE</name>
<dbReference type="GO" id="GO:0015173">
    <property type="term" value="F:aromatic amino acid transmembrane transporter activity"/>
    <property type="evidence" value="ECO:0007669"/>
    <property type="project" value="TreeGrafter"/>
</dbReference>
<keyword evidence="5" id="KW-0812">Transmembrane</keyword>
<evidence type="ECO:0000256" key="4">
    <source>
        <dbReference type="SAM" id="MobiDB-lite"/>
    </source>
</evidence>
<feature type="compositionally biased region" description="Basic and acidic residues" evidence="4">
    <location>
        <begin position="75"/>
        <end position="85"/>
    </location>
</feature>
<dbReference type="SMART" id="SM00642">
    <property type="entry name" value="Aamy"/>
    <property type="match status" value="1"/>
</dbReference>
<dbReference type="InterPro" id="IPR031984">
    <property type="entry name" value="SLC3A2_N"/>
</dbReference>
<dbReference type="Pfam" id="PF16028">
    <property type="entry name" value="SLC3A2_N"/>
    <property type="match status" value="1"/>
</dbReference>
<evidence type="ECO:0000256" key="1">
    <source>
        <dbReference type="ARBA" id="ARBA00001657"/>
    </source>
</evidence>
<dbReference type="SMR" id="A0A1S4F280"/>
<dbReference type="GO" id="GO:0016323">
    <property type="term" value="C:basolateral plasma membrane"/>
    <property type="evidence" value="ECO:0007669"/>
    <property type="project" value="TreeGrafter"/>
</dbReference>
<dbReference type="PANTHER" id="PTHR46673:SF1">
    <property type="entry name" value="4F2 CELL-SURFACE ANTIGEN HEAVY CHAIN"/>
    <property type="match status" value="1"/>
</dbReference>
<dbReference type="GO" id="GO:0005975">
    <property type="term" value="P:carbohydrate metabolic process"/>
    <property type="evidence" value="ECO:0007669"/>
    <property type="project" value="InterPro"/>
</dbReference>
<reference evidence="7 8" key="1">
    <citation type="submission" date="2017-06" db="EMBL/GenBank/DDBJ databases">
        <title>Aedes aegypti genome working group (AGWG) sequencing and assembly.</title>
        <authorList>
            <consortium name="Aedes aegypti Genome Working Group (AGWG)"/>
            <person name="Matthews B.J."/>
        </authorList>
    </citation>
    <scope>NUCLEOTIDE SEQUENCE [LARGE SCALE GENOMIC DNA]</scope>
    <source>
        <strain evidence="7 8">LVP_AGWG</strain>
    </source>
</reference>
<sequence length="631" mass="69663">MDETNRNSAKLAIEAARLQSAAADKDKQDHDTKESYKKLSEAELEQRVNAPASTAQVPVTANTDGNGSAMVRENGNCKDGEDERMLNGGGGDAEKEKLTQKEVEVKFVPEKNGDARIDMEVESEQTFSGMTKEELMKFANDPFWVRLRWFLFVVFWALWVGMLLGAVYIIMDAPKCAAPVPLTWYQEGPLVTVDERNYKDHVDTLQKFGAKGVIYELPADETYLVNTPAIEDKIKALVGTFNAKDIKVILDLTPNFVTKDDQLFKDALEGTDPASRSAFVWKQTGTAPTNWLALEGGSAWQEVASQQFVLSQFGSHRVDLQLSDPLAKDKLKTTLHHLAQLGVRGFRLANAKHFIIDHDGKDDIIAQVNNKDVDLTQYGFWTHSHTTYQEGLGALLQELVLEVQNATNGEGFLSVSDDIVRPEVFTVGNTLGMDLPQYGDLESVLRQPIEADSAKKIRDDVAKTYNEIKGYNTPTGGKPWIQWPYQKDSLANVAASEYNTFMFLLPGVPVVPLDVLNYGNSSHSFIEHLEKYRATPSYQHGTFGIATDANGTCVGYTRQKSGNPGYFVALNLADQAVQADFSDVEGIAEELTVVLTSENYQVADIAAKSKVPSKAVPLSARSALVTTYVPK</sequence>
<dbReference type="VEuPathDB" id="VectorBase:AAEL002527"/>
<dbReference type="GO" id="GO:0015823">
    <property type="term" value="P:phenylalanine transport"/>
    <property type="evidence" value="ECO:0007669"/>
    <property type="project" value="TreeGrafter"/>
</dbReference>
<reference evidence="7" key="2">
    <citation type="submission" date="2020-05" db="UniProtKB">
        <authorList>
            <consortium name="EnsemblMetazoa"/>
        </authorList>
    </citation>
    <scope>IDENTIFICATION</scope>
    <source>
        <strain evidence="7">LVP_AGWG</strain>
    </source>
</reference>
<dbReference type="GO" id="GO:0015180">
    <property type="term" value="F:L-alanine transmembrane transporter activity"/>
    <property type="evidence" value="ECO:0007669"/>
    <property type="project" value="TreeGrafter"/>
</dbReference>
<keyword evidence="8" id="KW-1185">Reference proteome</keyword>
<accession>A0A1S4F280</accession>
<keyword evidence="3" id="KW-0732">Signal</keyword>
<evidence type="ECO:0000256" key="5">
    <source>
        <dbReference type="SAM" id="Phobius"/>
    </source>
</evidence>
<dbReference type="InterPro" id="IPR017853">
    <property type="entry name" value="GH"/>
</dbReference>
<dbReference type="SUPFAM" id="SSF51445">
    <property type="entry name" value="(Trans)glycosidases"/>
    <property type="match status" value="1"/>
</dbReference>
<feature type="region of interest" description="Disordered" evidence="4">
    <location>
        <begin position="17"/>
        <end position="96"/>
    </location>
</feature>
<dbReference type="Gene3D" id="3.20.20.80">
    <property type="entry name" value="Glycosidases"/>
    <property type="match status" value="1"/>
</dbReference>
<feature type="compositionally biased region" description="Basic and acidic residues" evidence="4">
    <location>
        <begin position="23"/>
        <end position="46"/>
    </location>
</feature>
<evidence type="ECO:0000313" key="7">
    <source>
        <dbReference type="EnsemblMetazoa" id="AAEL002527-PA"/>
    </source>
</evidence>
<dbReference type="EC" id="3.2.1.20" evidence="2"/>
<dbReference type="OrthoDB" id="204980at2759"/>
<dbReference type="Gene3D" id="2.60.40.1180">
    <property type="entry name" value="Golgi alpha-mannosidase II"/>
    <property type="match status" value="1"/>
</dbReference>
<dbReference type="GO" id="GO:0004558">
    <property type="term" value="F:alpha-1,4-glucosidase activity"/>
    <property type="evidence" value="ECO:0007669"/>
    <property type="project" value="UniProtKB-EC"/>
</dbReference>
<evidence type="ECO:0000256" key="2">
    <source>
        <dbReference type="ARBA" id="ARBA00012741"/>
    </source>
</evidence>
<organism evidence="7 8">
    <name type="scientific">Aedes aegypti</name>
    <name type="common">Yellowfever mosquito</name>
    <name type="synonym">Culex aegypti</name>
    <dbReference type="NCBI Taxonomy" id="7159"/>
    <lineage>
        <taxon>Eukaryota</taxon>
        <taxon>Metazoa</taxon>
        <taxon>Ecdysozoa</taxon>
        <taxon>Arthropoda</taxon>
        <taxon>Hexapoda</taxon>
        <taxon>Insecta</taxon>
        <taxon>Pterygota</taxon>
        <taxon>Neoptera</taxon>
        <taxon>Endopterygota</taxon>
        <taxon>Diptera</taxon>
        <taxon>Nematocera</taxon>
        <taxon>Culicoidea</taxon>
        <taxon>Culicidae</taxon>
        <taxon>Culicinae</taxon>
        <taxon>Aedini</taxon>
        <taxon>Aedes</taxon>
        <taxon>Stegomyia</taxon>
    </lineage>
</organism>
<dbReference type="PANTHER" id="PTHR46673">
    <property type="entry name" value="4F2 CELL-SURFACE ANTIGEN HEAVY CHAIN"/>
    <property type="match status" value="1"/>
</dbReference>
<feature type="transmembrane region" description="Helical" evidence="5">
    <location>
        <begin position="149"/>
        <end position="171"/>
    </location>
</feature>
<dbReference type="AlphaFoldDB" id="A0A1S4F280"/>
<protein>
    <recommendedName>
        <fullName evidence="2">alpha-glucosidase</fullName>
        <ecNumber evidence="2">3.2.1.20</ecNumber>
    </recommendedName>
</protein>
<evidence type="ECO:0000313" key="8">
    <source>
        <dbReference type="Proteomes" id="UP000008820"/>
    </source>
</evidence>
<dbReference type="EnsemblMetazoa" id="AAEL002527-RA">
    <property type="protein sequence ID" value="AAEL002527-PA"/>
    <property type="gene ID" value="AAEL002527"/>
</dbReference>
<dbReference type="InterPro" id="IPR013780">
    <property type="entry name" value="Glyco_hydro_b"/>
</dbReference>
<evidence type="ECO:0000256" key="3">
    <source>
        <dbReference type="ARBA" id="ARBA00022729"/>
    </source>
</evidence>
<dbReference type="InterPro" id="IPR042280">
    <property type="entry name" value="SLC3A2"/>
</dbReference>
<dbReference type="CDD" id="cd11329">
    <property type="entry name" value="AmyAc_maltase-like"/>
    <property type="match status" value="1"/>
</dbReference>
<evidence type="ECO:0000259" key="6">
    <source>
        <dbReference type="SMART" id="SM00642"/>
    </source>
</evidence>
<dbReference type="Proteomes" id="UP000008820">
    <property type="component" value="Chromosome 1"/>
</dbReference>
<comment type="catalytic activity">
    <reaction evidence="1">
        <text>Hydrolysis of terminal, non-reducing (1-&gt;4)-linked alpha-D-glucose residues with release of alpha-D-glucose.</text>
        <dbReference type="EC" id="3.2.1.20"/>
    </reaction>
</comment>
<dbReference type="Gene3D" id="3.90.400.10">
    <property type="entry name" value="Oligo-1,6-glucosidase, Domain 2"/>
    <property type="match status" value="1"/>
</dbReference>
<dbReference type="GO" id="GO:0016324">
    <property type="term" value="C:apical plasma membrane"/>
    <property type="evidence" value="ECO:0007669"/>
    <property type="project" value="TreeGrafter"/>
</dbReference>
<dbReference type="GO" id="GO:1903801">
    <property type="term" value="P:L-leucine import across plasma membrane"/>
    <property type="evidence" value="ECO:0007669"/>
    <property type="project" value="TreeGrafter"/>
</dbReference>
<feature type="compositionally biased region" description="Polar residues" evidence="4">
    <location>
        <begin position="51"/>
        <end position="66"/>
    </location>
</feature>
<proteinExistence type="predicted"/>